<protein>
    <submittedName>
        <fullName evidence="2">Uncharacterized protein</fullName>
    </submittedName>
</protein>
<dbReference type="KEGG" id="sgd:ELQ87_02900"/>
<dbReference type="EMBL" id="CP034687">
    <property type="protein sequence ID" value="AZS83359.1"/>
    <property type="molecule type" value="Genomic_DNA"/>
</dbReference>
<dbReference type="AlphaFoldDB" id="A0A3S9Z6Q5"/>
<feature type="compositionally biased region" description="Low complexity" evidence="1">
    <location>
        <begin position="51"/>
        <end position="60"/>
    </location>
</feature>
<dbReference type="Proteomes" id="UP000501753">
    <property type="component" value="Chromosome"/>
</dbReference>
<organism evidence="2 4">
    <name type="scientific">Streptomyces griseoviridis</name>
    <dbReference type="NCBI Taxonomy" id="45398"/>
    <lineage>
        <taxon>Bacteria</taxon>
        <taxon>Bacillati</taxon>
        <taxon>Actinomycetota</taxon>
        <taxon>Actinomycetes</taxon>
        <taxon>Kitasatosporales</taxon>
        <taxon>Streptomycetaceae</taxon>
        <taxon>Streptomyces</taxon>
    </lineage>
</organism>
<reference evidence="3 5" key="1">
    <citation type="submission" date="2018-04" db="EMBL/GenBank/DDBJ databases">
        <title>Complete genome sequences of Streptomyces griseoviridis K61 and characterization of antagonistic properties of biological control agents.</title>
        <authorList>
            <person name="Mariita R.M."/>
            <person name="Sello J.K."/>
        </authorList>
    </citation>
    <scope>NUCLEOTIDE SEQUENCE [LARGE SCALE GENOMIC DNA]</scope>
    <source>
        <strain evidence="3 5">K61</strain>
    </source>
</reference>
<evidence type="ECO:0000313" key="5">
    <source>
        <dbReference type="Proteomes" id="UP000501753"/>
    </source>
</evidence>
<sequence>MTRHRGGPRAADARRPGRRVRGCRRPGSGAPVPPGGGRGAGSVSPGPPRRTPSGPGPRSS</sequence>
<evidence type="ECO:0000313" key="4">
    <source>
        <dbReference type="Proteomes" id="UP000271291"/>
    </source>
</evidence>
<name>A0A3S9Z6Q5_STRGD</name>
<reference evidence="2 4" key="2">
    <citation type="submission" date="2018-12" db="EMBL/GenBank/DDBJ databases">
        <title>Streptomyces griseoviridis F1-27 complete genome.</title>
        <authorList>
            <person name="Mariita R.M."/>
            <person name="Sello J.K."/>
        </authorList>
    </citation>
    <scope>NUCLEOTIDE SEQUENCE [LARGE SCALE GENOMIC DNA]</scope>
    <source>
        <strain evidence="2 4">F1-27</strain>
    </source>
</reference>
<evidence type="ECO:0000313" key="3">
    <source>
        <dbReference type="EMBL" id="QCN89788.1"/>
    </source>
</evidence>
<proteinExistence type="predicted"/>
<gene>
    <name evidence="3" type="ORF">DDJ31_36460</name>
    <name evidence="2" type="ORF">ELQ87_02900</name>
</gene>
<evidence type="ECO:0000313" key="2">
    <source>
        <dbReference type="EMBL" id="AZS83359.1"/>
    </source>
</evidence>
<keyword evidence="5" id="KW-1185">Reference proteome</keyword>
<evidence type="ECO:0000256" key="1">
    <source>
        <dbReference type="SAM" id="MobiDB-lite"/>
    </source>
</evidence>
<dbReference type="Proteomes" id="UP000271291">
    <property type="component" value="Chromosome"/>
</dbReference>
<dbReference type="EMBL" id="CP029078">
    <property type="protein sequence ID" value="QCN89788.1"/>
    <property type="molecule type" value="Genomic_DNA"/>
</dbReference>
<feature type="region of interest" description="Disordered" evidence="1">
    <location>
        <begin position="1"/>
        <end position="60"/>
    </location>
</feature>
<accession>A0A3S9Z6Q5</accession>